<dbReference type="InterPro" id="IPR036390">
    <property type="entry name" value="WH_DNA-bd_sf"/>
</dbReference>
<dbReference type="Pfam" id="PF00392">
    <property type="entry name" value="GntR"/>
    <property type="match status" value="1"/>
</dbReference>
<dbReference type="PROSITE" id="PS50949">
    <property type="entry name" value="HTH_GNTR"/>
    <property type="match status" value="1"/>
</dbReference>
<dbReference type="GO" id="GO:0045892">
    <property type="term" value="P:negative regulation of DNA-templated transcription"/>
    <property type="evidence" value="ECO:0007669"/>
    <property type="project" value="TreeGrafter"/>
</dbReference>
<evidence type="ECO:0000256" key="2">
    <source>
        <dbReference type="ARBA" id="ARBA00023125"/>
    </source>
</evidence>
<sequence>MLKYETIAQQINDYIINGQFKAGDKLPNVTTLKESYNVSKSTIIKALEVLEHDGVIYQAQGSGIYVRNTKDDNYINVFKSNGFSKSLSEHQITSKVLELKEVNDPPQAVINELKLEDHEVVYYLKRLRYVDHDILCIEESYYNKQVVKYLNNEIVEGSIFNYLENDMNIRVGFSDIYFNVDKLQRDEAQLLQLVEADPCLRYHQTFYTTTGIPFDSSDITFHYQHSHFFIPSKK</sequence>
<dbReference type="GO" id="GO:0003700">
    <property type="term" value="F:DNA-binding transcription factor activity"/>
    <property type="evidence" value="ECO:0007669"/>
    <property type="project" value="InterPro"/>
</dbReference>
<dbReference type="RefSeq" id="WP_002461585.1">
    <property type="nucleotide sequence ID" value="NZ_AEUN01000011.1"/>
</dbReference>
<dbReference type="Pfam" id="PF07702">
    <property type="entry name" value="UTRA"/>
    <property type="match status" value="1"/>
</dbReference>
<dbReference type="SMART" id="SM00345">
    <property type="entry name" value="HTH_GNTR"/>
    <property type="match status" value="1"/>
</dbReference>
<dbReference type="OrthoDB" id="2141316at2"/>
<dbReference type="PANTHER" id="PTHR44846:SF4">
    <property type="entry name" value="HTH GNTR-TYPE DOMAIN-CONTAINING PROTEIN"/>
    <property type="match status" value="1"/>
</dbReference>
<gene>
    <name evidence="5" type="ORF">SS7213T_00249</name>
</gene>
<dbReference type="SUPFAM" id="SSF64288">
    <property type="entry name" value="Chorismate lyase-like"/>
    <property type="match status" value="1"/>
</dbReference>
<dbReference type="InterPro" id="IPR028978">
    <property type="entry name" value="Chorismate_lyase_/UTRA_dom_sf"/>
</dbReference>
<dbReference type="InterPro" id="IPR050679">
    <property type="entry name" value="Bact_HTH_transcr_reg"/>
</dbReference>
<dbReference type="GO" id="GO:0003677">
    <property type="term" value="F:DNA binding"/>
    <property type="evidence" value="ECO:0007669"/>
    <property type="project" value="UniProtKB-KW"/>
</dbReference>
<dbReference type="AlphaFoldDB" id="G5JF58"/>
<dbReference type="PATRIC" id="fig|911238.3.peg.47"/>
<dbReference type="Proteomes" id="UP000005413">
    <property type="component" value="Unassembled WGS sequence"/>
</dbReference>
<dbReference type="PANTHER" id="PTHR44846">
    <property type="entry name" value="MANNOSYL-D-GLYCERATE TRANSPORT/METABOLISM SYSTEM REPRESSOR MNGR-RELATED"/>
    <property type="match status" value="1"/>
</dbReference>
<dbReference type="Gene3D" id="3.40.1410.10">
    <property type="entry name" value="Chorismate lyase-like"/>
    <property type="match status" value="1"/>
</dbReference>
<keyword evidence="1" id="KW-0805">Transcription regulation</keyword>
<dbReference type="Gene3D" id="1.10.10.10">
    <property type="entry name" value="Winged helix-like DNA-binding domain superfamily/Winged helix DNA-binding domain"/>
    <property type="match status" value="1"/>
</dbReference>
<name>G5JF58_9STAP</name>
<evidence type="ECO:0000259" key="4">
    <source>
        <dbReference type="PROSITE" id="PS50949"/>
    </source>
</evidence>
<keyword evidence="2" id="KW-0238">DNA-binding</keyword>
<dbReference type="InterPro" id="IPR000524">
    <property type="entry name" value="Tscrpt_reg_HTH_GntR"/>
</dbReference>
<keyword evidence="6" id="KW-1185">Reference proteome</keyword>
<dbReference type="SMART" id="SM00866">
    <property type="entry name" value="UTRA"/>
    <property type="match status" value="1"/>
</dbReference>
<keyword evidence="3" id="KW-0804">Transcription</keyword>
<evidence type="ECO:0000313" key="6">
    <source>
        <dbReference type="Proteomes" id="UP000005413"/>
    </source>
</evidence>
<dbReference type="CDD" id="cd07377">
    <property type="entry name" value="WHTH_GntR"/>
    <property type="match status" value="1"/>
</dbReference>
<feature type="domain" description="HTH gntR-type" evidence="4">
    <location>
        <begin position="1"/>
        <end position="69"/>
    </location>
</feature>
<protein>
    <submittedName>
        <fullName evidence="5">GntR family regulatory protein</fullName>
    </submittedName>
</protein>
<organism evidence="5 6">
    <name type="scientific">Staphylococcus simiae CCM 7213 = CCUG 51256</name>
    <dbReference type="NCBI Taxonomy" id="911238"/>
    <lineage>
        <taxon>Bacteria</taxon>
        <taxon>Bacillati</taxon>
        <taxon>Bacillota</taxon>
        <taxon>Bacilli</taxon>
        <taxon>Bacillales</taxon>
        <taxon>Staphylococcaceae</taxon>
        <taxon>Staphylococcus</taxon>
    </lineage>
</organism>
<dbReference type="InterPro" id="IPR036388">
    <property type="entry name" value="WH-like_DNA-bd_sf"/>
</dbReference>
<evidence type="ECO:0000313" key="5">
    <source>
        <dbReference type="EMBL" id="EHJ09150.1"/>
    </source>
</evidence>
<comment type="caution">
    <text evidence="5">The sequence shown here is derived from an EMBL/GenBank/DDBJ whole genome shotgun (WGS) entry which is preliminary data.</text>
</comment>
<dbReference type="InterPro" id="IPR011663">
    <property type="entry name" value="UTRA"/>
</dbReference>
<dbReference type="EMBL" id="AEUN01000011">
    <property type="protein sequence ID" value="EHJ09150.1"/>
    <property type="molecule type" value="Genomic_DNA"/>
</dbReference>
<evidence type="ECO:0000256" key="3">
    <source>
        <dbReference type="ARBA" id="ARBA00023163"/>
    </source>
</evidence>
<proteinExistence type="predicted"/>
<dbReference type="SUPFAM" id="SSF46785">
    <property type="entry name" value="Winged helix' DNA-binding domain"/>
    <property type="match status" value="1"/>
</dbReference>
<evidence type="ECO:0000256" key="1">
    <source>
        <dbReference type="ARBA" id="ARBA00023015"/>
    </source>
</evidence>
<accession>G5JF58</accession>
<reference evidence="5 6" key="1">
    <citation type="journal article" date="2012" name="BMC Genomics">
        <title>Comparative genomic analysis of the genus Staphylococcus including Staphylococcus aureus and its newly described sister species Staphylococcus simiae.</title>
        <authorList>
            <person name="Suzuki H."/>
            <person name="Lefebure T."/>
            <person name="Pavinski Bitar P."/>
            <person name="Stanhope M.J."/>
        </authorList>
    </citation>
    <scope>NUCLEOTIDE SEQUENCE [LARGE SCALE GENOMIC DNA]</scope>
    <source>
        <strain evidence="5 6">CCM 7213</strain>
    </source>
</reference>